<protein>
    <submittedName>
        <fullName evidence="1">Uncharacterized protein</fullName>
    </submittedName>
</protein>
<feature type="non-terminal residue" evidence="1">
    <location>
        <position position="26"/>
    </location>
</feature>
<keyword evidence="2" id="KW-1185">Reference proteome</keyword>
<evidence type="ECO:0000313" key="2">
    <source>
        <dbReference type="Proteomes" id="UP000265520"/>
    </source>
</evidence>
<comment type="caution">
    <text evidence="1">The sequence shown here is derived from an EMBL/GenBank/DDBJ whole genome shotgun (WGS) entry which is preliminary data.</text>
</comment>
<sequence>MQILSGFAPDSSVVDAVAARSRGGIN</sequence>
<dbReference type="AlphaFoldDB" id="A0A392QCR9"/>
<reference evidence="1 2" key="1">
    <citation type="journal article" date="2018" name="Front. Plant Sci.">
        <title>Red Clover (Trifolium pratense) and Zigzag Clover (T. medium) - A Picture of Genomic Similarities and Differences.</title>
        <authorList>
            <person name="Dluhosova J."/>
            <person name="Istvanek J."/>
            <person name="Nedelnik J."/>
            <person name="Repkova J."/>
        </authorList>
    </citation>
    <scope>NUCLEOTIDE SEQUENCE [LARGE SCALE GENOMIC DNA]</scope>
    <source>
        <strain evidence="2">cv. 10/8</strain>
        <tissue evidence="1">Leaf</tissue>
    </source>
</reference>
<dbReference type="Proteomes" id="UP000265520">
    <property type="component" value="Unassembled WGS sequence"/>
</dbReference>
<organism evidence="1 2">
    <name type="scientific">Trifolium medium</name>
    <dbReference type="NCBI Taxonomy" id="97028"/>
    <lineage>
        <taxon>Eukaryota</taxon>
        <taxon>Viridiplantae</taxon>
        <taxon>Streptophyta</taxon>
        <taxon>Embryophyta</taxon>
        <taxon>Tracheophyta</taxon>
        <taxon>Spermatophyta</taxon>
        <taxon>Magnoliopsida</taxon>
        <taxon>eudicotyledons</taxon>
        <taxon>Gunneridae</taxon>
        <taxon>Pentapetalae</taxon>
        <taxon>rosids</taxon>
        <taxon>fabids</taxon>
        <taxon>Fabales</taxon>
        <taxon>Fabaceae</taxon>
        <taxon>Papilionoideae</taxon>
        <taxon>50 kb inversion clade</taxon>
        <taxon>NPAAA clade</taxon>
        <taxon>Hologalegina</taxon>
        <taxon>IRL clade</taxon>
        <taxon>Trifolieae</taxon>
        <taxon>Trifolium</taxon>
    </lineage>
</organism>
<dbReference type="EMBL" id="LXQA010124339">
    <property type="protein sequence ID" value="MCI21326.1"/>
    <property type="molecule type" value="Genomic_DNA"/>
</dbReference>
<accession>A0A392QCR9</accession>
<name>A0A392QCR9_9FABA</name>
<proteinExistence type="predicted"/>
<evidence type="ECO:0000313" key="1">
    <source>
        <dbReference type="EMBL" id="MCI21326.1"/>
    </source>
</evidence>